<gene>
    <name evidence="2" type="ORF">O9Z63_01375</name>
</gene>
<dbReference type="PROSITE" id="PS51257">
    <property type="entry name" value="PROKAR_LIPOPROTEIN"/>
    <property type="match status" value="1"/>
</dbReference>
<evidence type="ECO:0000313" key="2">
    <source>
        <dbReference type="EMBL" id="WBO84906.1"/>
    </source>
</evidence>
<dbReference type="RefSeq" id="WP_270127472.1">
    <property type="nucleotide sequence ID" value="NZ_CP115396.1"/>
</dbReference>
<keyword evidence="1" id="KW-1133">Transmembrane helix</keyword>
<protein>
    <recommendedName>
        <fullName evidence="4">DUF4258 domain-containing protein</fullName>
    </recommendedName>
</protein>
<accession>A0ABY7PNS0</accession>
<evidence type="ECO:0008006" key="4">
    <source>
        <dbReference type="Google" id="ProtNLM"/>
    </source>
</evidence>
<dbReference type="Proteomes" id="UP001211872">
    <property type="component" value="Chromosome"/>
</dbReference>
<keyword evidence="1" id="KW-0812">Transmembrane</keyword>
<proteinExistence type="predicted"/>
<keyword evidence="3" id="KW-1185">Reference proteome</keyword>
<name>A0ABY7PNS0_9BACT</name>
<dbReference type="EMBL" id="CP115396">
    <property type="protein sequence ID" value="WBO84906.1"/>
    <property type="molecule type" value="Genomic_DNA"/>
</dbReference>
<evidence type="ECO:0000256" key="1">
    <source>
        <dbReference type="SAM" id="Phobius"/>
    </source>
</evidence>
<organism evidence="2 3">
    <name type="scientific">Hymenobacter yonginensis</name>
    <dbReference type="NCBI Taxonomy" id="748197"/>
    <lineage>
        <taxon>Bacteria</taxon>
        <taxon>Pseudomonadati</taxon>
        <taxon>Bacteroidota</taxon>
        <taxon>Cytophagia</taxon>
        <taxon>Cytophagales</taxon>
        <taxon>Hymenobacteraceae</taxon>
        <taxon>Hymenobacter</taxon>
    </lineage>
</organism>
<feature type="transmembrane region" description="Helical" evidence="1">
    <location>
        <begin position="6"/>
        <end position="25"/>
    </location>
</feature>
<reference evidence="2 3" key="1">
    <citation type="journal article" date="2011" name="Int. J. Syst. Evol. Microbiol.">
        <title>Hymenobacter yonginensis sp. nov., isolated from a mesotrophic artificial lake.</title>
        <authorList>
            <person name="Joung Y."/>
            <person name="Cho S.H."/>
            <person name="Kim H."/>
            <person name="Kim S.B."/>
            <person name="Joh K."/>
        </authorList>
    </citation>
    <scope>NUCLEOTIDE SEQUENCE [LARGE SCALE GENOMIC DNA]</scope>
    <source>
        <strain evidence="2 3">KCTC 22745</strain>
    </source>
</reference>
<keyword evidence="1" id="KW-0472">Membrane</keyword>
<evidence type="ECO:0000313" key="3">
    <source>
        <dbReference type="Proteomes" id="UP001211872"/>
    </source>
</evidence>
<sequence>MQRWLRLLALCLLGVLGCVALFYLYKEWRRVEKPVVVVLRSSNEDCDEFRCIWKVERVLKGQLTAAEAAASCYLINSKREYGHRDSVELIEVEGLFTNENGQAFYADCIGTLVFQDKAVKSIP</sequence>